<gene>
    <name evidence="4" type="ORF">BST47_23215</name>
</gene>
<dbReference type="GO" id="GO:0016832">
    <property type="term" value="F:aldehyde-lyase activity"/>
    <property type="evidence" value="ECO:0007669"/>
    <property type="project" value="TreeGrafter"/>
</dbReference>
<feature type="domain" description="Class II aldolase/adducin N-terminal" evidence="3">
    <location>
        <begin position="6"/>
        <end position="184"/>
    </location>
</feature>
<organism evidence="4 5">
    <name type="scientific">Mycolicibacterium tusciae</name>
    <dbReference type="NCBI Taxonomy" id="75922"/>
    <lineage>
        <taxon>Bacteria</taxon>
        <taxon>Bacillati</taxon>
        <taxon>Actinomycetota</taxon>
        <taxon>Actinomycetes</taxon>
        <taxon>Mycobacteriales</taxon>
        <taxon>Mycobacteriaceae</taxon>
        <taxon>Mycolicibacterium</taxon>
    </lineage>
</organism>
<evidence type="ECO:0000256" key="2">
    <source>
        <dbReference type="ARBA" id="ARBA00023239"/>
    </source>
</evidence>
<evidence type="ECO:0000313" key="5">
    <source>
        <dbReference type="Proteomes" id="UP000192411"/>
    </source>
</evidence>
<accession>A0A1X0JI21</accession>
<dbReference type="Pfam" id="PF00596">
    <property type="entry name" value="Aldolase_II"/>
    <property type="match status" value="1"/>
</dbReference>
<evidence type="ECO:0000313" key="4">
    <source>
        <dbReference type="EMBL" id="ORB62553.1"/>
    </source>
</evidence>
<dbReference type="InterPro" id="IPR036409">
    <property type="entry name" value="Aldolase_II/adducin_N_sf"/>
</dbReference>
<reference evidence="4 5" key="1">
    <citation type="submission" date="2017-02" db="EMBL/GenBank/DDBJ databases">
        <title>The new phylogeny of genus Mycobacterium.</title>
        <authorList>
            <person name="Tortoli E."/>
            <person name="Trovato A."/>
            <person name="Cirillo D.M."/>
        </authorList>
    </citation>
    <scope>NUCLEOTIDE SEQUENCE [LARGE SCALE GENOMIC DNA]</scope>
    <source>
        <strain evidence="4 5">DSM 44338</strain>
    </source>
</reference>
<proteinExistence type="predicted"/>
<dbReference type="RefSeq" id="WP_207568673.1">
    <property type="nucleotide sequence ID" value="NZ_MVIM01000015.1"/>
</dbReference>
<evidence type="ECO:0000256" key="1">
    <source>
        <dbReference type="ARBA" id="ARBA00022723"/>
    </source>
</evidence>
<sequence length="233" mass="24494">MDDPIAEVVSASAALAAHGLTDMVWGHASVRDPDGIGVWMKASGWGFDEVTADRVALVTPDGDVAAGNGPRHIEYPIHTEIMAARPEVHCVVHTHAPTLAAFASLDVPLRPISHDGVLFEAGLPRFTVTGALIASRELGSALAAELGGAPAILMPFHGAAVAGPNVASAVMHAVLLERACRTQLMAMSAGGPAIWSDPAESAFKREQAWNQKQLDAGYQYLLRKSRDGTSEHP</sequence>
<dbReference type="PANTHER" id="PTHR22789:SF0">
    <property type="entry name" value="3-OXO-TETRONATE 4-PHOSPHATE DECARBOXYLASE-RELATED"/>
    <property type="match status" value="1"/>
</dbReference>
<dbReference type="EMBL" id="MVIM01000015">
    <property type="protein sequence ID" value="ORB62553.1"/>
    <property type="molecule type" value="Genomic_DNA"/>
</dbReference>
<keyword evidence="2" id="KW-0456">Lyase</keyword>
<evidence type="ECO:0000259" key="3">
    <source>
        <dbReference type="SMART" id="SM01007"/>
    </source>
</evidence>
<dbReference type="Proteomes" id="UP000192411">
    <property type="component" value="Unassembled WGS sequence"/>
</dbReference>
<comment type="caution">
    <text evidence="4">The sequence shown here is derived from an EMBL/GenBank/DDBJ whole genome shotgun (WGS) entry which is preliminary data.</text>
</comment>
<dbReference type="InterPro" id="IPR001303">
    <property type="entry name" value="Aldolase_II/adducin_N"/>
</dbReference>
<dbReference type="PANTHER" id="PTHR22789">
    <property type="entry name" value="FUCULOSE PHOSPHATE ALDOLASE"/>
    <property type="match status" value="1"/>
</dbReference>
<dbReference type="GO" id="GO:0005829">
    <property type="term" value="C:cytosol"/>
    <property type="evidence" value="ECO:0007669"/>
    <property type="project" value="TreeGrafter"/>
</dbReference>
<protein>
    <submittedName>
        <fullName evidence="4">Ribulose phosphate epimerase</fullName>
    </submittedName>
</protein>
<keyword evidence="1" id="KW-0479">Metal-binding</keyword>
<dbReference type="GO" id="GO:0019323">
    <property type="term" value="P:pentose catabolic process"/>
    <property type="evidence" value="ECO:0007669"/>
    <property type="project" value="TreeGrafter"/>
</dbReference>
<dbReference type="SMART" id="SM01007">
    <property type="entry name" value="Aldolase_II"/>
    <property type="match status" value="1"/>
</dbReference>
<dbReference type="STRING" id="75922.BST47_23215"/>
<dbReference type="SUPFAM" id="SSF53639">
    <property type="entry name" value="AraD/HMP-PK domain-like"/>
    <property type="match status" value="1"/>
</dbReference>
<dbReference type="InterPro" id="IPR050197">
    <property type="entry name" value="Aldolase_class_II_sugar_metab"/>
</dbReference>
<dbReference type="AlphaFoldDB" id="A0A1X0JI21"/>
<name>A0A1X0JI21_9MYCO</name>
<dbReference type="GO" id="GO:0046872">
    <property type="term" value="F:metal ion binding"/>
    <property type="evidence" value="ECO:0007669"/>
    <property type="project" value="UniProtKB-KW"/>
</dbReference>
<dbReference type="Gene3D" id="3.40.225.10">
    <property type="entry name" value="Class II aldolase/adducin N-terminal domain"/>
    <property type="match status" value="1"/>
</dbReference>
<keyword evidence="5" id="KW-1185">Reference proteome</keyword>